<organism evidence="1 2">
    <name type="scientific">Ficus carica</name>
    <name type="common">Common fig</name>
    <dbReference type="NCBI Taxonomy" id="3494"/>
    <lineage>
        <taxon>Eukaryota</taxon>
        <taxon>Viridiplantae</taxon>
        <taxon>Streptophyta</taxon>
        <taxon>Embryophyta</taxon>
        <taxon>Tracheophyta</taxon>
        <taxon>Spermatophyta</taxon>
        <taxon>Magnoliopsida</taxon>
        <taxon>eudicotyledons</taxon>
        <taxon>Gunneridae</taxon>
        <taxon>Pentapetalae</taxon>
        <taxon>rosids</taxon>
        <taxon>fabids</taxon>
        <taxon>Rosales</taxon>
        <taxon>Moraceae</taxon>
        <taxon>Ficeae</taxon>
        <taxon>Ficus</taxon>
    </lineage>
</organism>
<accession>A0AA88DI48</accession>
<proteinExistence type="predicted"/>
<dbReference type="EMBL" id="BTGU01000016">
    <property type="protein sequence ID" value="GMN43539.1"/>
    <property type="molecule type" value="Genomic_DNA"/>
</dbReference>
<dbReference type="Proteomes" id="UP001187192">
    <property type="component" value="Unassembled WGS sequence"/>
</dbReference>
<comment type="caution">
    <text evidence="1">The sequence shown here is derived from an EMBL/GenBank/DDBJ whole genome shotgun (WGS) entry which is preliminary data.</text>
</comment>
<reference evidence="1" key="1">
    <citation type="submission" date="2023-07" db="EMBL/GenBank/DDBJ databases">
        <title>draft genome sequence of fig (Ficus carica).</title>
        <authorList>
            <person name="Takahashi T."/>
            <person name="Nishimura K."/>
        </authorList>
    </citation>
    <scope>NUCLEOTIDE SEQUENCE</scope>
</reference>
<protein>
    <submittedName>
        <fullName evidence="1">Uncharacterized protein</fullName>
    </submittedName>
</protein>
<gene>
    <name evidence="1" type="ORF">TIFTF001_012738</name>
</gene>
<evidence type="ECO:0000313" key="1">
    <source>
        <dbReference type="EMBL" id="GMN43539.1"/>
    </source>
</evidence>
<evidence type="ECO:0000313" key="2">
    <source>
        <dbReference type="Proteomes" id="UP001187192"/>
    </source>
</evidence>
<sequence>MRRPPNTYAFAHHHALASLNASTPSIVPLHTCKTHPKLISTPVSPPPAPPIG</sequence>
<keyword evidence="2" id="KW-1185">Reference proteome</keyword>
<dbReference type="AlphaFoldDB" id="A0AA88DI48"/>
<name>A0AA88DI48_FICCA</name>